<dbReference type="EMBL" id="CAMPGE010027089">
    <property type="protein sequence ID" value="CAI2384748.1"/>
    <property type="molecule type" value="Genomic_DNA"/>
</dbReference>
<evidence type="ECO:0000313" key="2">
    <source>
        <dbReference type="EMBL" id="CAI2384748.1"/>
    </source>
</evidence>
<name>A0AAD1Y3N3_EUPCR</name>
<evidence type="ECO:0000313" key="3">
    <source>
        <dbReference type="Proteomes" id="UP001295684"/>
    </source>
</evidence>
<reference evidence="2" key="1">
    <citation type="submission" date="2023-07" db="EMBL/GenBank/DDBJ databases">
        <authorList>
            <consortium name="AG Swart"/>
            <person name="Singh M."/>
            <person name="Singh A."/>
            <person name="Seah K."/>
            <person name="Emmerich C."/>
        </authorList>
    </citation>
    <scope>NUCLEOTIDE SEQUENCE</scope>
    <source>
        <strain evidence="2">DP1</strain>
    </source>
</reference>
<feature type="transmembrane region" description="Helical" evidence="1">
    <location>
        <begin position="12"/>
        <end position="37"/>
    </location>
</feature>
<keyword evidence="1" id="KW-1133">Transmembrane helix</keyword>
<dbReference type="Proteomes" id="UP001295684">
    <property type="component" value="Unassembled WGS sequence"/>
</dbReference>
<comment type="caution">
    <text evidence="2">The sequence shown here is derived from an EMBL/GenBank/DDBJ whole genome shotgun (WGS) entry which is preliminary data.</text>
</comment>
<organism evidence="2 3">
    <name type="scientific">Euplotes crassus</name>
    <dbReference type="NCBI Taxonomy" id="5936"/>
    <lineage>
        <taxon>Eukaryota</taxon>
        <taxon>Sar</taxon>
        <taxon>Alveolata</taxon>
        <taxon>Ciliophora</taxon>
        <taxon>Intramacronucleata</taxon>
        <taxon>Spirotrichea</taxon>
        <taxon>Hypotrichia</taxon>
        <taxon>Euplotida</taxon>
        <taxon>Euplotidae</taxon>
        <taxon>Moneuplotes</taxon>
    </lineage>
</organism>
<accession>A0AAD1Y3N3</accession>
<sequence length="59" mass="6924">MPLSHSPPSKSPFWLLLFFIRLLSKKSILAIFLILHCKFSRLYTKKMQQRLLGAGKTEY</sequence>
<dbReference type="AlphaFoldDB" id="A0AAD1Y3N3"/>
<keyword evidence="3" id="KW-1185">Reference proteome</keyword>
<gene>
    <name evidence="2" type="ORF">ECRASSUSDP1_LOCUS26283</name>
</gene>
<keyword evidence="1" id="KW-0472">Membrane</keyword>
<keyword evidence="1" id="KW-0812">Transmembrane</keyword>
<proteinExistence type="predicted"/>
<evidence type="ECO:0000256" key="1">
    <source>
        <dbReference type="SAM" id="Phobius"/>
    </source>
</evidence>
<protein>
    <submittedName>
        <fullName evidence="2">Uncharacterized protein</fullName>
    </submittedName>
</protein>